<feature type="region of interest" description="Disordered" evidence="2">
    <location>
        <begin position="79"/>
        <end position="114"/>
    </location>
</feature>
<proteinExistence type="predicted"/>
<organism evidence="3 4">
    <name type="scientific">Ambispora leptoticha</name>
    <dbReference type="NCBI Taxonomy" id="144679"/>
    <lineage>
        <taxon>Eukaryota</taxon>
        <taxon>Fungi</taxon>
        <taxon>Fungi incertae sedis</taxon>
        <taxon>Mucoromycota</taxon>
        <taxon>Glomeromycotina</taxon>
        <taxon>Glomeromycetes</taxon>
        <taxon>Archaeosporales</taxon>
        <taxon>Ambisporaceae</taxon>
        <taxon>Ambispora</taxon>
    </lineage>
</organism>
<feature type="coiled-coil region" evidence="1">
    <location>
        <begin position="12"/>
        <end position="71"/>
    </location>
</feature>
<accession>A0A9N9IC04</accession>
<evidence type="ECO:0000313" key="4">
    <source>
        <dbReference type="Proteomes" id="UP000789508"/>
    </source>
</evidence>
<comment type="caution">
    <text evidence="3">The sequence shown here is derived from an EMBL/GenBank/DDBJ whole genome shotgun (WGS) entry which is preliminary data.</text>
</comment>
<sequence>LEQERLANQAKLIEEEKQKKLAAIALEDKEQRQRIEKQANEEKAQSQKIELERLIKERELQTKMAQELNRLAAEQTRILRENKNSADQMRAYPSSESQAGTQNPTQSSGGTLRS</sequence>
<evidence type="ECO:0000256" key="1">
    <source>
        <dbReference type="SAM" id="Coils"/>
    </source>
</evidence>
<dbReference type="EMBL" id="CAJVPS010030251">
    <property type="protein sequence ID" value="CAG8730517.1"/>
    <property type="molecule type" value="Genomic_DNA"/>
</dbReference>
<keyword evidence="4" id="KW-1185">Reference proteome</keyword>
<dbReference type="AlphaFoldDB" id="A0A9N9IC04"/>
<evidence type="ECO:0000256" key="2">
    <source>
        <dbReference type="SAM" id="MobiDB-lite"/>
    </source>
</evidence>
<feature type="non-terminal residue" evidence="3">
    <location>
        <position position="1"/>
    </location>
</feature>
<name>A0A9N9IC04_9GLOM</name>
<gene>
    <name evidence="3" type="ORF">ALEPTO_LOCUS12608</name>
</gene>
<dbReference type="Proteomes" id="UP000789508">
    <property type="component" value="Unassembled WGS sequence"/>
</dbReference>
<protein>
    <submittedName>
        <fullName evidence="3">2605_t:CDS:1</fullName>
    </submittedName>
</protein>
<evidence type="ECO:0000313" key="3">
    <source>
        <dbReference type="EMBL" id="CAG8730517.1"/>
    </source>
</evidence>
<feature type="compositionally biased region" description="Polar residues" evidence="2">
    <location>
        <begin position="94"/>
        <end position="114"/>
    </location>
</feature>
<keyword evidence="1" id="KW-0175">Coiled coil</keyword>
<reference evidence="3" key="1">
    <citation type="submission" date="2021-06" db="EMBL/GenBank/DDBJ databases">
        <authorList>
            <person name="Kallberg Y."/>
            <person name="Tangrot J."/>
            <person name="Rosling A."/>
        </authorList>
    </citation>
    <scope>NUCLEOTIDE SEQUENCE</scope>
    <source>
        <strain evidence="3">FL130A</strain>
    </source>
</reference>